<sequence>MKRGPAGLLPCPLPSRAENKDKFFVSCPVAWGPVPPAG</sequence>
<accession>A0A1K1LH21</accession>
<name>A0A1K1LH21_9BACT</name>
<dbReference type="Proteomes" id="UP000186323">
    <property type="component" value="Chromosome I"/>
</dbReference>
<dbReference type="KEGG" id="dpg:DESPIGER_2172"/>
<evidence type="ECO:0000313" key="1">
    <source>
        <dbReference type="EMBL" id="SFV73994.1"/>
    </source>
</evidence>
<evidence type="ECO:0000313" key="2">
    <source>
        <dbReference type="Proteomes" id="UP000186323"/>
    </source>
</evidence>
<dbReference type="EMBL" id="LT630450">
    <property type="protein sequence ID" value="SFV73994.1"/>
    <property type="molecule type" value="Genomic_DNA"/>
</dbReference>
<organism evidence="1 2">
    <name type="scientific">Desulfovibrio piger</name>
    <dbReference type="NCBI Taxonomy" id="901"/>
    <lineage>
        <taxon>Bacteria</taxon>
        <taxon>Pseudomonadati</taxon>
        <taxon>Thermodesulfobacteriota</taxon>
        <taxon>Desulfovibrionia</taxon>
        <taxon>Desulfovibrionales</taxon>
        <taxon>Desulfovibrionaceae</taxon>
        <taxon>Desulfovibrio</taxon>
    </lineage>
</organism>
<reference evidence="2" key="1">
    <citation type="submission" date="2016-10" db="EMBL/GenBank/DDBJ databases">
        <authorList>
            <person name="Wegmann U."/>
        </authorList>
    </citation>
    <scope>NUCLEOTIDE SEQUENCE [LARGE SCALE GENOMIC DNA]</scope>
</reference>
<proteinExistence type="predicted"/>
<protein>
    <submittedName>
        <fullName evidence="1">Uncharacterized protein</fullName>
    </submittedName>
</protein>
<keyword evidence="2" id="KW-1185">Reference proteome</keyword>
<dbReference type="AlphaFoldDB" id="A0A1K1LH21"/>
<gene>
    <name evidence="1" type="ORF">DESPIGER_2172</name>
</gene>